<evidence type="ECO:0000313" key="3">
    <source>
        <dbReference type="Proteomes" id="UP001430306"/>
    </source>
</evidence>
<evidence type="ECO:0000313" key="2">
    <source>
        <dbReference type="EMBL" id="MCC9640985.1"/>
    </source>
</evidence>
<gene>
    <name evidence="2" type="ORF">LOC71_01775</name>
</gene>
<dbReference type="Proteomes" id="UP001430306">
    <property type="component" value="Unassembled WGS sequence"/>
</dbReference>
<keyword evidence="3" id="KW-1185">Reference proteome</keyword>
<sequence length="156" mass="17567">MNANLNPYEPSEIDKDLDAIDPDYTRLRHLIAGLSTMHAGWLAIVVFSIGPRLVERNALMLIWELVAILFGILLAFRLRPNRAWRLALPVWIVAAMVLPVGIVPSFSNGVWQPYMMLAVLVAISTALLPLLERLHWTLSNRRDLSLGDDISQTRSD</sequence>
<accession>A0ABS8NBP6</accession>
<feature type="transmembrane region" description="Helical" evidence="1">
    <location>
        <begin position="88"/>
        <end position="107"/>
    </location>
</feature>
<feature type="transmembrane region" description="Helical" evidence="1">
    <location>
        <begin position="30"/>
        <end position="51"/>
    </location>
</feature>
<keyword evidence="1" id="KW-0472">Membrane</keyword>
<organism evidence="2 3">
    <name type="scientific">Rhodopirellula halodulae</name>
    <dbReference type="NCBI Taxonomy" id="2894198"/>
    <lineage>
        <taxon>Bacteria</taxon>
        <taxon>Pseudomonadati</taxon>
        <taxon>Planctomycetota</taxon>
        <taxon>Planctomycetia</taxon>
        <taxon>Pirellulales</taxon>
        <taxon>Pirellulaceae</taxon>
        <taxon>Rhodopirellula</taxon>
    </lineage>
</organism>
<feature type="transmembrane region" description="Helical" evidence="1">
    <location>
        <begin position="57"/>
        <end position="76"/>
    </location>
</feature>
<keyword evidence="1" id="KW-0812">Transmembrane</keyword>
<comment type="caution">
    <text evidence="2">The sequence shown here is derived from an EMBL/GenBank/DDBJ whole genome shotgun (WGS) entry which is preliminary data.</text>
</comment>
<reference evidence="2" key="1">
    <citation type="submission" date="2021-11" db="EMBL/GenBank/DDBJ databases">
        <title>Genome sequence.</title>
        <authorList>
            <person name="Sun Q."/>
        </authorList>
    </citation>
    <scope>NUCLEOTIDE SEQUENCE</scope>
    <source>
        <strain evidence="2">JC740</strain>
    </source>
</reference>
<dbReference type="RefSeq" id="WP_230270794.1">
    <property type="nucleotide sequence ID" value="NZ_JAJKFW010000003.1"/>
</dbReference>
<protein>
    <submittedName>
        <fullName evidence="2">Uncharacterized protein</fullName>
    </submittedName>
</protein>
<name>A0ABS8NBP6_9BACT</name>
<keyword evidence="1" id="KW-1133">Transmembrane helix</keyword>
<dbReference type="EMBL" id="JAJKFW010000003">
    <property type="protein sequence ID" value="MCC9640985.1"/>
    <property type="molecule type" value="Genomic_DNA"/>
</dbReference>
<feature type="transmembrane region" description="Helical" evidence="1">
    <location>
        <begin position="113"/>
        <end position="131"/>
    </location>
</feature>
<proteinExistence type="predicted"/>
<evidence type="ECO:0000256" key="1">
    <source>
        <dbReference type="SAM" id="Phobius"/>
    </source>
</evidence>